<dbReference type="InterPro" id="IPR015093">
    <property type="entry name" value="Card1_endonucl_dom"/>
</dbReference>
<organism evidence="3 5">
    <name type="scientific">Mannheimia pernigra</name>
    <dbReference type="NCBI Taxonomy" id="111844"/>
    <lineage>
        <taxon>Bacteria</taxon>
        <taxon>Pseudomonadati</taxon>
        <taxon>Pseudomonadota</taxon>
        <taxon>Gammaproteobacteria</taxon>
        <taxon>Pasteurellales</taxon>
        <taxon>Pasteurellaceae</taxon>
        <taxon>Mannheimia</taxon>
    </lineage>
</organism>
<evidence type="ECO:0000313" key="4">
    <source>
        <dbReference type="EMBL" id="QLB41736.1"/>
    </source>
</evidence>
<dbReference type="CDD" id="cd22364">
    <property type="entry name" value="VC1899-like"/>
    <property type="match status" value="1"/>
</dbReference>
<dbReference type="Gene3D" id="3.40.1350.10">
    <property type="match status" value="1"/>
</dbReference>
<name>A0A7D5HVM2_9PAST</name>
<dbReference type="Gene3D" id="3.40.50.10770">
    <property type="entry name" value="Hypothetical protein VC1899 like domain (Restriction endonuclease-like)"/>
    <property type="match status" value="1"/>
</dbReference>
<evidence type="ECO:0000259" key="2">
    <source>
        <dbReference type="Pfam" id="PF23400"/>
    </source>
</evidence>
<evidence type="ECO:0000259" key="1">
    <source>
        <dbReference type="Pfam" id="PF09002"/>
    </source>
</evidence>
<dbReference type="InterPro" id="IPR011856">
    <property type="entry name" value="tRNA_endonuc-like_dom_sf"/>
</dbReference>
<dbReference type="Gene3D" id="1.10.10.680">
    <property type="entry name" value="Hypothetical protein VC1899 (Restriction endonuclease-like)"/>
    <property type="match status" value="1"/>
</dbReference>
<dbReference type="GO" id="GO:0003676">
    <property type="term" value="F:nucleic acid binding"/>
    <property type="evidence" value="ECO:0007669"/>
    <property type="project" value="InterPro"/>
</dbReference>
<dbReference type="KEGG" id="mpeg:HV560_02235"/>
<dbReference type="InterPro" id="IPR056339">
    <property type="entry name" value="CARF_Card1"/>
</dbReference>
<dbReference type="Pfam" id="PF23400">
    <property type="entry name" value="CARF_Card1"/>
    <property type="match status" value="1"/>
</dbReference>
<dbReference type="EMBL" id="CP055306">
    <property type="protein sequence ID" value="QLB39770.1"/>
    <property type="molecule type" value="Genomic_DNA"/>
</dbReference>
<proteinExistence type="predicted"/>
<dbReference type="EMBL" id="CP055305">
    <property type="protein sequence ID" value="QLB41736.1"/>
    <property type="molecule type" value="Genomic_DNA"/>
</dbReference>
<dbReference type="SUPFAM" id="SSF52980">
    <property type="entry name" value="Restriction endonuclease-like"/>
    <property type="match status" value="1"/>
</dbReference>
<keyword evidence="5" id="KW-1185">Reference proteome</keyword>
<evidence type="ECO:0000313" key="3">
    <source>
        <dbReference type="EMBL" id="QLB39770.1"/>
    </source>
</evidence>
<feature type="domain" description="Card1 CARF" evidence="2">
    <location>
        <begin position="6"/>
        <end position="133"/>
    </location>
</feature>
<evidence type="ECO:0000313" key="6">
    <source>
        <dbReference type="Proteomes" id="UP000509784"/>
    </source>
</evidence>
<sequence length="391" mass="44900">MQKYDVHFCLVSDQAAPNLLPLLDSKFKPKEVVLIVTQRMKEKGQFLAETFKKVGVKSTITVLQDEFNFGLMEDEFFKLAEEYEEQNIALNVTGATKLISIAAEHAFSALGKPIFYVDTDNNRMVFISKDDKNNWVPDQIMNAKTSLDIYLSSYGGRTLKQSDVKSREKLVESVSGWIKQYDKYRVVIPMLNLLATKSEQSGFKTSFTDAKCKKIAVLDELLRELNALDLIDYCNDRIDFRNTKTKDFFSGGWLEDYTYLQIQDVKQIDDLACGIEVANSKYQIGKNEYSKENKGNMNEFDIAFMANNKFHIIEVKTQLMGKNGGIKSEDILYKLETLKDYGGYMTKKCLVTYFDVPESVQNRAKFLKIELIQAKDLQQLKSKIQNWIGKK</sequence>
<feature type="domain" description="Card1 endonuclease" evidence="1">
    <location>
        <begin position="246"/>
        <end position="388"/>
    </location>
</feature>
<dbReference type="Proteomes" id="UP000509660">
    <property type="component" value="Chromosome"/>
</dbReference>
<protein>
    <submittedName>
        <fullName evidence="3">DUF1887 family protein</fullName>
    </submittedName>
</protein>
<reference evidence="5 6" key="1">
    <citation type="submission" date="2020-06" db="EMBL/GenBank/DDBJ databases">
        <title>Mannheimia pernigra sp. nov. isolated from bovine respiratory tract.</title>
        <authorList>
            <person name="Kuhnert P."/>
            <person name="Akarsu-Egger H."/>
        </authorList>
    </citation>
    <scope>NUCLEOTIDE SEQUENCE [LARGE SCALE GENOMIC DNA]</scope>
    <source>
        <strain evidence="4 6">17CN0883</strain>
        <strain evidence="3 5">BNO311</strain>
    </source>
</reference>
<dbReference type="RefSeq" id="WP_176809448.1">
    <property type="nucleotide sequence ID" value="NZ_CP055305.1"/>
</dbReference>
<gene>
    <name evidence="3" type="ORF">HV559_02130</name>
    <name evidence="4" type="ORF">HV560_02235</name>
</gene>
<dbReference type="InterPro" id="IPR011335">
    <property type="entry name" value="Restrct_endonuc-II-like"/>
</dbReference>
<dbReference type="Pfam" id="PF09002">
    <property type="entry name" value="Card1_endonuc"/>
    <property type="match status" value="1"/>
</dbReference>
<dbReference type="AlphaFoldDB" id="A0A7D5HVM2"/>
<evidence type="ECO:0000313" key="5">
    <source>
        <dbReference type="Proteomes" id="UP000509660"/>
    </source>
</evidence>
<accession>A0A7D5HVM2</accession>
<dbReference type="Proteomes" id="UP000509784">
    <property type="component" value="Chromosome"/>
</dbReference>